<proteinExistence type="predicted"/>
<evidence type="ECO:0000313" key="2">
    <source>
        <dbReference type="EMBL" id="KAK0448488.1"/>
    </source>
</evidence>
<dbReference type="GeneID" id="85353537"/>
<feature type="region of interest" description="Disordered" evidence="1">
    <location>
        <begin position="81"/>
        <end position="109"/>
    </location>
</feature>
<sequence length="169" mass="19810">MWSERSEDQDAMAPTKMMMGPSIPTTSINIKDSTDHNKEILWAEWCKGHTWSKRGVEEVLLLCEEMHRVLKFLAWMLLEDVEPEPESDQEDDEKESSDDSEDNLEASRHKLTCFCPPKKMKFMKKMKNNGVYQDQQKKKMVEKFLKIDPSCPSAVYEHEQSKDDQAEYD</sequence>
<dbReference type="AlphaFoldDB" id="A0AA39MW74"/>
<dbReference type="EMBL" id="JAUEPS010000041">
    <property type="protein sequence ID" value="KAK0448488.1"/>
    <property type="molecule type" value="Genomic_DNA"/>
</dbReference>
<evidence type="ECO:0000256" key="1">
    <source>
        <dbReference type="SAM" id="MobiDB-lite"/>
    </source>
</evidence>
<keyword evidence="3" id="KW-1185">Reference proteome</keyword>
<accession>A0AA39MW74</accession>
<feature type="compositionally biased region" description="Acidic residues" evidence="1">
    <location>
        <begin position="81"/>
        <end position="104"/>
    </location>
</feature>
<evidence type="ECO:0000313" key="3">
    <source>
        <dbReference type="Proteomes" id="UP001175211"/>
    </source>
</evidence>
<protein>
    <submittedName>
        <fullName evidence="2">Uncharacterized protein</fullName>
    </submittedName>
</protein>
<dbReference type="Proteomes" id="UP001175211">
    <property type="component" value="Unassembled WGS sequence"/>
</dbReference>
<name>A0AA39MW74_ARMTA</name>
<comment type="caution">
    <text evidence="2">The sequence shown here is derived from an EMBL/GenBank/DDBJ whole genome shotgun (WGS) entry which is preliminary data.</text>
</comment>
<reference evidence="2" key="1">
    <citation type="submission" date="2023-06" db="EMBL/GenBank/DDBJ databases">
        <authorList>
            <consortium name="Lawrence Berkeley National Laboratory"/>
            <person name="Ahrendt S."/>
            <person name="Sahu N."/>
            <person name="Indic B."/>
            <person name="Wong-Bajracharya J."/>
            <person name="Merenyi Z."/>
            <person name="Ke H.-M."/>
            <person name="Monk M."/>
            <person name="Kocsube S."/>
            <person name="Drula E."/>
            <person name="Lipzen A."/>
            <person name="Balint B."/>
            <person name="Henrissat B."/>
            <person name="Andreopoulos B."/>
            <person name="Martin F.M."/>
            <person name="Harder C.B."/>
            <person name="Rigling D."/>
            <person name="Ford K.L."/>
            <person name="Foster G.D."/>
            <person name="Pangilinan J."/>
            <person name="Papanicolaou A."/>
            <person name="Barry K."/>
            <person name="LaButti K."/>
            <person name="Viragh M."/>
            <person name="Koriabine M."/>
            <person name="Yan M."/>
            <person name="Riley R."/>
            <person name="Champramary S."/>
            <person name="Plett K.L."/>
            <person name="Tsai I.J."/>
            <person name="Slot J."/>
            <person name="Sipos G."/>
            <person name="Plett J."/>
            <person name="Nagy L.G."/>
            <person name="Grigoriev I.V."/>
        </authorList>
    </citation>
    <scope>NUCLEOTIDE SEQUENCE</scope>
    <source>
        <strain evidence="2">CCBAS 213</strain>
    </source>
</reference>
<feature type="region of interest" description="Disordered" evidence="1">
    <location>
        <begin position="1"/>
        <end position="30"/>
    </location>
</feature>
<gene>
    <name evidence="2" type="ORF">EV420DRAFT_1483494</name>
</gene>
<organism evidence="2 3">
    <name type="scientific">Armillaria tabescens</name>
    <name type="common">Ringless honey mushroom</name>
    <name type="synonym">Agaricus tabescens</name>
    <dbReference type="NCBI Taxonomy" id="1929756"/>
    <lineage>
        <taxon>Eukaryota</taxon>
        <taxon>Fungi</taxon>
        <taxon>Dikarya</taxon>
        <taxon>Basidiomycota</taxon>
        <taxon>Agaricomycotina</taxon>
        <taxon>Agaricomycetes</taxon>
        <taxon>Agaricomycetidae</taxon>
        <taxon>Agaricales</taxon>
        <taxon>Marasmiineae</taxon>
        <taxon>Physalacriaceae</taxon>
        <taxon>Desarmillaria</taxon>
    </lineage>
</organism>
<dbReference type="RefSeq" id="XP_060326593.1">
    <property type="nucleotide sequence ID" value="XM_060469989.1"/>
</dbReference>